<feature type="transmembrane region" description="Helical" evidence="8">
    <location>
        <begin position="9"/>
        <end position="27"/>
    </location>
</feature>
<dbReference type="EMBL" id="OU015584">
    <property type="protein sequence ID" value="CAG5079685.1"/>
    <property type="molecule type" value="Genomic_DNA"/>
</dbReference>
<evidence type="ECO:0000256" key="4">
    <source>
        <dbReference type="ARBA" id="ARBA00022692"/>
    </source>
</evidence>
<dbReference type="AlphaFoldDB" id="A0A916JMM4"/>
<feature type="transmembrane region" description="Helical" evidence="8">
    <location>
        <begin position="151"/>
        <end position="169"/>
    </location>
</feature>
<evidence type="ECO:0000313" key="9">
    <source>
        <dbReference type="EMBL" id="CAG5079685.1"/>
    </source>
</evidence>
<keyword evidence="7 8" id="KW-0472">Membrane</keyword>
<reference evidence="9" key="1">
    <citation type="submission" date="2021-04" db="EMBL/GenBank/DDBJ databases">
        <authorList>
            <person name="Rodrigo-Torres L."/>
            <person name="Arahal R. D."/>
            <person name="Lucena T."/>
        </authorList>
    </citation>
    <scope>NUCLEOTIDE SEQUENCE</scope>
    <source>
        <strain evidence="9">AS29M-1</strain>
    </source>
</reference>
<sequence>MKDLWKNPFVRFIFIFTVLLVSWFALYKNLYHLFPGDIEHKVSLILARHANFFTELFGYSTTIELTRDLVITKLTDFGPTHGTWIGEPCNGIKVMGLFGIFILAFPGKWKHKLWFIPAGFIIIHLANAIRVSALTIIEAKWPEYLDFNHNVTFQILIYGIIFLMWYIWVQKFSEINLKTTHASQ</sequence>
<dbReference type="KEGG" id="ptan:CRYO30217_01015"/>
<dbReference type="NCBIfam" id="TIGR04128">
    <property type="entry name" value="exoso_Fjoh_1448"/>
    <property type="match status" value="1"/>
</dbReference>
<dbReference type="GO" id="GO:0006508">
    <property type="term" value="P:proteolysis"/>
    <property type="evidence" value="ECO:0007669"/>
    <property type="project" value="UniProtKB-KW"/>
</dbReference>
<evidence type="ECO:0000256" key="5">
    <source>
        <dbReference type="ARBA" id="ARBA00022801"/>
    </source>
</evidence>
<name>A0A916JMM4_9FLAO</name>
<keyword evidence="3" id="KW-0645">Protease</keyword>
<proteinExistence type="predicted"/>
<keyword evidence="6 8" id="KW-1133">Transmembrane helix</keyword>
<evidence type="ECO:0000256" key="3">
    <source>
        <dbReference type="ARBA" id="ARBA00022670"/>
    </source>
</evidence>
<dbReference type="Proteomes" id="UP000683507">
    <property type="component" value="Chromosome"/>
</dbReference>
<keyword evidence="10" id="KW-1185">Reference proteome</keyword>
<dbReference type="InterPro" id="IPR026392">
    <property type="entry name" value="Exo/Archaeosortase_dom"/>
</dbReference>
<evidence type="ECO:0000256" key="8">
    <source>
        <dbReference type="SAM" id="Phobius"/>
    </source>
</evidence>
<evidence type="ECO:0000256" key="1">
    <source>
        <dbReference type="ARBA" id="ARBA00004651"/>
    </source>
</evidence>
<dbReference type="InterPro" id="IPR026323">
    <property type="entry name" value="Exosortase-related_prot_XrtF"/>
</dbReference>
<dbReference type="GO" id="GO:0005886">
    <property type="term" value="C:plasma membrane"/>
    <property type="evidence" value="ECO:0007669"/>
    <property type="project" value="UniProtKB-SubCell"/>
</dbReference>
<dbReference type="NCBIfam" id="TIGR04178">
    <property type="entry name" value="exo_archaeo"/>
    <property type="match status" value="1"/>
</dbReference>
<dbReference type="GO" id="GO:0008233">
    <property type="term" value="F:peptidase activity"/>
    <property type="evidence" value="ECO:0007669"/>
    <property type="project" value="UniProtKB-KW"/>
</dbReference>
<dbReference type="RefSeq" id="WP_258541234.1">
    <property type="nucleotide sequence ID" value="NZ_OU015584.1"/>
</dbReference>
<keyword evidence="5" id="KW-0378">Hydrolase</keyword>
<evidence type="ECO:0000256" key="2">
    <source>
        <dbReference type="ARBA" id="ARBA00022475"/>
    </source>
</evidence>
<gene>
    <name evidence="9" type="ORF">CRYO30217_01015</name>
</gene>
<feature type="transmembrane region" description="Helical" evidence="8">
    <location>
        <begin position="90"/>
        <end position="106"/>
    </location>
</feature>
<keyword evidence="4 8" id="KW-0812">Transmembrane</keyword>
<evidence type="ECO:0000256" key="6">
    <source>
        <dbReference type="ARBA" id="ARBA00022989"/>
    </source>
</evidence>
<evidence type="ECO:0008006" key="11">
    <source>
        <dbReference type="Google" id="ProtNLM"/>
    </source>
</evidence>
<accession>A0A916JMM4</accession>
<organism evidence="9 10">
    <name type="scientific">Parvicella tangerina</name>
    <dbReference type="NCBI Taxonomy" id="2829795"/>
    <lineage>
        <taxon>Bacteria</taxon>
        <taxon>Pseudomonadati</taxon>
        <taxon>Bacteroidota</taxon>
        <taxon>Flavobacteriia</taxon>
        <taxon>Flavobacteriales</taxon>
        <taxon>Parvicellaceae</taxon>
        <taxon>Parvicella</taxon>
    </lineage>
</organism>
<evidence type="ECO:0000313" key="10">
    <source>
        <dbReference type="Proteomes" id="UP000683507"/>
    </source>
</evidence>
<keyword evidence="2" id="KW-1003">Cell membrane</keyword>
<comment type="subcellular location">
    <subcellularLocation>
        <location evidence="1">Cell membrane</location>
        <topology evidence="1">Multi-pass membrane protein</topology>
    </subcellularLocation>
</comment>
<dbReference type="Pfam" id="PF09721">
    <property type="entry name" value="Exosortase_EpsH"/>
    <property type="match status" value="1"/>
</dbReference>
<evidence type="ECO:0000256" key="7">
    <source>
        <dbReference type="ARBA" id="ARBA00023136"/>
    </source>
</evidence>
<dbReference type="InterPro" id="IPR019127">
    <property type="entry name" value="Exosortase"/>
</dbReference>
<feature type="transmembrane region" description="Helical" evidence="8">
    <location>
        <begin position="113"/>
        <end position="131"/>
    </location>
</feature>
<protein>
    <recommendedName>
        <fullName evidence="11">Exosortase/archaeosortase family protein</fullName>
    </recommendedName>
</protein>